<evidence type="ECO:0000256" key="1">
    <source>
        <dbReference type="ARBA" id="ARBA00001915"/>
    </source>
</evidence>
<evidence type="ECO:0000256" key="3">
    <source>
        <dbReference type="ARBA" id="ARBA00022756"/>
    </source>
</evidence>
<keyword evidence="2" id="KW-0479">Metal-binding</keyword>
<evidence type="ECO:0000256" key="2">
    <source>
        <dbReference type="ARBA" id="ARBA00022723"/>
    </source>
</evidence>
<evidence type="ECO:0000256" key="4">
    <source>
        <dbReference type="ARBA" id="ARBA00023004"/>
    </source>
</evidence>
<dbReference type="Pfam" id="PF26519">
    <property type="entry name" value="BsaP"/>
    <property type="match status" value="1"/>
</dbReference>
<dbReference type="RefSeq" id="WP_086783490.1">
    <property type="nucleotide sequence ID" value="NZ_JAGIOO010000001.1"/>
</dbReference>
<keyword evidence="3" id="KW-0093">Biotin biosynthesis</keyword>
<keyword evidence="4" id="KW-0408">Iron</keyword>
<dbReference type="Proteomes" id="UP001519363">
    <property type="component" value="Unassembled WGS sequence"/>
</dbReference>
<evidence type="ECO:0000313" key="9">
    <source>
        <dbReference type="EMBL" id="MBP2473636.1"/>
    </source>
</evidence>
<comment type="caution">
    <text evidence="9">The sequence shown here is derived from an EMBL/GenBank/DDBJ whole genome shotgun (WGS) entry which is preliminary data.</text>
</comment>
<organism evidence="9 10">
    <name type="scientific">Crossiella equi</name>
    <dbReference type="NCBI Taxonomy" id="130796"/>
    <lineage>
        <taxon>Bacteria</taxon>
        <taxon>Bacillati</taxon>
        <taxon>Actinomycetota</taxon>
        <taxon>Actinomycetes</taxon>
        <taxon>Pseudonocardiales</taxon>
        <taxon>Pseudonocardiaceae</taxon>
        <taxon>Crossiella</taxon>
    </lineage>
</organism>
<dbReference type="EMBL" id="JAGIOO010000001">
    <property type="protein sequence ID" value="MBP2473636.1"/>
    <property type="molecule type" value="Genomic_DNA"/>
</dbReference>
<comment type="cofactor">
    <cofactor evidence="1">
        <name>iron-sulfur cluster</name>
        <dbReference type="ChEBI" id="CHEBI:30408"/>
    </cofactor>
</comment>
<evidence type="ECO:0000256" key="7">
    <source>
        <dbReference type="ARBA" id="ARBA00093796"/>
    </source>
</evidence>
<reference evidence="9 10" key="1">
    <citation type="submission" date="2021-03" db="EMBL/GenBank/DDBJ databases">
        <title>Sequencing the genomes of 1000 actinobacteria strains.</title>
        <authorList>
            <person name="Klenk H.-P."/>
        </authorList>
    </citation>
    <scope>NUCLEOTIDE SEQUENCE [LARGE SCALE GENOMIC DNA]</scope>
    <source>
        <strain evidence="9 10">DSM 44580</strain>
    </source>
</reference>
<sequence length="71" mass="7636">MTTPTTTLFCDICGKPEHEGTHKVCLARRAIDPPRFCPHCARRMVVQVSPAGWSAKCSVHGSTEGGQGGRL</sequence>
<dbReference type="InterPro" id="IPR058605">
    <property type="entry name" value="BsaP_C"/>
</dbReference>
<evidence type="ECO:0000313" key="10">
    <source>
        <dbReference type="Proteomes" id="UP001519363"/>
    </source>
</evidence>
<comment type="function">
    <text evidence="5">Required for the activity of the biotin synthase BioB.</text>
</comment>
<comment type="similarity">
    <text evidence="6">Belongs to the BsaP family.</text>
</comment>
<keyword evidence="10" id="KW-1185">Reference proteome</keyword>
<evidence type="ECO:0000256" key="5">
    <source>
        <dbReference type="ARBA" id="ARBA00093761"/>
    </source>
</evidence>
<feature type="domain" description="Biotin synthase auxiliary protein C-terminal" evidence="8">
    <location>
        <begin position="44"/>
        <end position="64"/>
    </location>
</feature>
<evidence type="ECO:0000259" key="8">
    <source>
        <dbReference type="Pfam" id="PF26519"/>
    </source>
</evidence>
<evidence type="ECO:0000256" key="6">
    <source>
        <dbReference type="ARBA" id="ARBA00093780"/>
    </source>
</evidence>
<proteinExistence type="inferred from homology"/>
<gene>
    <name evidence="9" type="ORF">JOF53_002508</name>
</gene>
<protein>
    <recommendedName>
        <fullName evidence="7">Biotin synthase auxiliary protein</fullName>
    </recommendedName>
</protein>
<name>A0ABS5AAN1_9PSEU</name>
<accession>A0ABS5AAN1</accession>